<proteinExistence type="predicted"/>
<feature type="transmembrane region" description="Helical" evidence="1">
    <location>
        <begin position="12"/>
        <end position="43"/>
    </location>
</feature>
<feature type="transmembrane region" description="Helical" evidence="1">
    <location>
        <begin position="63"/>
        <end position="84"/>
    </location>
</feature>
<keyword evidence="3" id="KW-1185">Reference proteome</keyword>
<evidence type="ECO:0000313" key="3">
    <source>
        <dbReference type="Proteomes" id="UP001597061"/>
    </source>
</evidence>
<name>A0ABW3JI25_9FLAO</name>
<keyword evidence="1" id="KW-0472">Membrane</keyword>
<dbReference type="Proteomes" id="UP001597061">
    <property type="component" value="Unassembled WGS sequence"/>
</dbReference>
<keyword evidence="1" id="KW-1133">Transmembrane helix</keyword>
<organism evidence="2 3">
    <name type="scientific">Mariniflexile jejuense</name>
    <dbReference type="NCBI Taxonomy" id="1173582"/>
    <lineage>
        <taxon>Bacteria</taxon>
        <taxon>Pseudomonadati</taxon>
        <taxon>Bacteroidota</taxon>
        <taxon>Flavobacteriia</taxon>
        <taxon>Flavobacteriales</taxon>
        <taxon>Flavobacteriaceae</taxon>
        <taxon>Mariniflexile</taxon>
    </lineage>
</organism>
<keyword evidence="1" id="KW-0812">Transmembrane</keyword>
<reference evidence="3" key="1">
    <citation type="journal article" date="2019" name="Int. J. Syst. Evol. Microbiol.">
        <title>The Global Catalogue of Microorganisms (GCM) 10K type strain sequencing project: providing services to taxonomists for standard genome sequencing and annotation.</title>
        <authorList>
            <consortium name="The Broad Institute Genomics Platform"/>
            <consortium name="The Broad Institute Genome Sequencing Center for Infectious Disease"/>
            <person name="Wu L."/>
            <person name="Ma J."/>
        </authorList>
    </citation>
    <scope>NUCLEOTIDE SEQUENCE [LARGE SCALE GENOMIC DNA]</scope>
    <source>
        <strain evidence="3">CCUG 62414</strain>
    </source>
</reference>
<protein>
    <submittedName>
        <fullName evidence="2">SxtJ family membrane protein</fullName>
    </submittedName>
</protein>
<dbReference type="RefSeq" id="WP_379924808.1">
    <property type="nucleotide sequence ID" value="NZ_JBHTJI010000001.1"/>
</dbReference>
<comment type="caution">
    <text evidence="2">The sequence shown here is derived from an EMBL/GenBank/DDBJ whole genome shotgun (WGS) entry which is preliminary data.</text>
</comment>
<evidence type="ECO:0000256" key="1">
    <source>
        <dbReference type="SAM" id="Phobius"/>
    </source>
</evidence>
<dbReference type="EMBL" id="JBHTJI010000001">
    <property type="protein sequence ID" value="MFD0989238.1"/>
    <property type="molecule type" value="Genomic_DNA"/>
</dbReference>
<sequence>MNWEKALETIIVLALAALVTSLLLNVNWLIYVSITLLVLSIISKKVTMIISNVWLSFSHYFGVFMNSVVMFIIFFMFLVPISFFQRLFGKNQLLKKGTTNSHFIIRNHWYTKKDVEKPW</sequence>
<accession>A0ABW3JI25</accession>
<dbReference type="Pfam" id="PF19588">
    <property type="entry name" value="SxtJ"/>
    <property type="match status" value="1"/>
</dbReference>
<evidence type="ECO:0000313" key="2">
    <source>
        <dbReference type="EMBL" id="MFD0989238.1"/>
    </source>
</evidence>
<gene>
    <name evidence="2" type="ORF">ACFQ1R_03960</name>
</gene>
<dbReference type="InterPro" id="IPR045781">
    <property type="entry name" value="SxtJ"/>
</dbReference>